<keyword evidence="5" id="KW-0560">Oxidoreductase</keyword>
<dbReference type="SUPFAM" id="SSF51735">
    <property type="entry name" value="NAD(P)-binding Rossmann-fold domains"/>
    <property type="match status" value="1"/>
</dbReference>
<dbReference type="InterPro" id="IPR011032">
    <property type="entry name" value="GroES-like_sf"/>
</dbReference>
<evidence type="ECO:0000256" key="3">
    <source>
        <dbReference type="ARBA" id="ARBA00022723"/>
    </source>
</evidence>
<reference evidence="9 10" key="1">
    <citation type="submission" date="2018-01" db="EMBL/GenBank/DDBJ databases">
        <title>Whole genome analyses suggest that Burkholderia sensu lato contains two further novel genera in the rhizoxinica-symbiotica group Mycetohabitans gen. nov., and Trinickia gen. nov.: implications for the evolution of diazotrophy and nodulation in the Burkholderiaceae.</title>
        <authorList>
            <person name="Estrada-de los Santos P."/>
            <person name="Palmer M."/>
            <person name="Chavez-Ramirez B."/>
            <person name="Beukes C."/>
            <person name="Steenkamp E.T."/>
            <person name="Hirsch A.M."/>
            <person name="Manyaka P."/>
            <person name="Maluk M."/>
            <person name="Lafos M."/>
            <person name="Crook M."/>
            <person name="Gross E."/>
            <person name="Simon M.F."/>
            <person name="Bueno dos Reis Junior F."/>
            <person name="Poole P.S."/>
            <person name="Venter S.N."/>
            <person name="James E.K."/>
        </authorList>
    </citation>
    <scope>NUCLEOTIDE SEQUENCE [LARGE SCALE GENOMIC DNA]</scope>
    <source>
        <strain evidence="9 10">GIMN1.004</strain>
    </source>
</reference>
<dbReference type="AlphaFoldDB" id="A0A2N7VN19"/>
<dbReference type="GO" id="GO:0004022">
    <property type="term" value="F:alcohol dehydrogenase (NAD+) activity"/>
    <property type="evidence" value="ECO:0007669"/>
    <property type="project" value="TreeGrafter"/>
</dbReference>
<dbReference type="EMBL" id="PNYA01000014">
    <property type="protein sequence ID" value="PMS18554.1"/>
    <property type="molecule type" value="Genomic_DNA"/>
</dbReference>
<dbReference type="InterPro" id="IPR020843">
    <property type="entry name" value="ER"/>
</dbReference>
<keyword evidence="6" id="KW-0520">NAD</keyword>
<evidence type="ECO:0000313" key="9">
    <source>
        <dbReference type="EMBL" id="PMS18554.1"/>
    </source>
</evidence>
<dbReference type="PANTHER" id="PTHR42940">
    <property type="entry name" value="ALCOHOL DEHYDROGENASE 1-RELATED"/>
    <property type="match status" value="1"/>
</dbReference>
<dbReference type="OrthoDB" id="9771084at2"/>
<evidence type="ECO:0000256" key="7">
    <source>
        <dbReference type="RuleBase" id="RU361277"/>
    </source>
</evidence>
<protein>
    <submittedName>
        <fullName evidence="9">Alcohol dehydrogenase</fullName>
    </submittedName>
</protein>
<dbReference type="Pfam" id="PF00107">
    <property type="entry name" value="ADH_zinc_N"/>
    <property type="match status" value="1"/>
</dbReference>
<dbReference type="FunFam" id="3.40.50.720:FF:000039">
    <property type="entry name" value="Alcohol dehydrogenase AdhP"/>
    <property type="match status" value="1"/>
</dbReference>
<dbReference type="Gene3D" id="3.90.180.10">
    <property type="entry name" value="Medium-chain alcohol dehydrogenases, catalytic domain"/>
    <property type="match status" value="1"/>
</dbReference>
<dbReference type="Pfam" id="PF08240">
    <property type="entry name" value="ADH_N"/>
    <property type="match status" value="1"/>
</dbReference>
<dbReference type="SMART" id="SM00829">
    <property type="entry name" value="PKS_ER"/>
    <property type="match status" value="1"/>
</dbReference>
<evidence type="ECO:0000256" key="5">
    <source>
        <dbReference type="ARBA" id="ARBA00023002"/>
    </source>
</evidence>
<comment type="cofactor">
    <cofactor evidence="1 7">
        <name>Zn(2+)</name>
        <dbReference type="ChEBI" id="CHEBI:29105"/>
    </cofactor>
</comment>
<dbReference type="SUPFAM" id="SSF50129">
    <property type="entry name" value="GroES-like"/>
    <property type="match status" value="1"/>
</dbReference>
<keyword evidence="10" id="KW-1185">Reference proteome</keyword>
<keyword evidence="3 7" id="KW-0479">Metal-binding</keyword>
<comment type="similarity">
    <text evidence="2 7">Belongs to the zinc-containing alcohol dehydrogenase family.</text>
</comment>
<evidence type="ECO:0000256" key="2">
    <source>
        <dbReference type="ARBA" id="ARBA00008072"/>
    </source>
</evidence>
<accession>A0A2N7VN19</accession>
<sequence length="339" mass="35678">MRTMKAVQVTSAGGPFELVEREVPEPPDGHVLVKVQACGICHSDSLTKEGMWPGLQFPRVPGHEVAGVIDKLGARVDDWRVGQRVGVGWHGGHCGHCEHCRHGDFVLCKNGQIPGISYDGGYAEYMVAPQEALARMPDDLSDIDAAPLLCAGITTFNALRHSGAHAGDVVAILGIGGLGHLGVQYASKMGYRTVAIARGQDKAPLAKELGAHHYIDSAAQDVAQALQALGGARVILATATSGKAMTAAIGGLGLNGKLIMVGVSEEPVEVPITQFIMGRQSVQGWPSGTSADSQDTLAFSALTGVRPMIEPYPLSRAAEAYDRMMSGKARFRVVLTPGK</sequence>
<comment type="caution">
    <text evidence="9">The sequence shown here is derived from an EMBL/GenBank/DDBJ whole genome shotgun (WGS) entry which is preliminary data.</text>
</comment>
<dbReference type="GO" id="GO:0008270">
    <property type="term" value="F:zinc ion binding"/>
    <property type="evidence" value="ECO:0007669"/>
    <property type="project" value="InterPro"/>
</dbReference>
<evidence type="ECO:0000256" key="4">
    <source>
        <dbReference type="ARBA" id="ARBA00022833"/>
    </source>
</evidence>
<dbReference type="PROSITE" id="PS00059">
    <property type="entry name" value="ADH_ZINC"/>
    <property type="match status" value="1"/>
</dbReference>
<dbReference type="PANTHER" id="PTHR42940:SF7">
    <property type="entry name" value="ALCOHOL DEHYDROGENASE-LIKE N-TERMINAL DOMAIN-CONTAINING PROTEIN"/>
    <property type="match status" value="1"/>
</dbReference>
<organism evidence="9 10">
    <name type="scientific">Trinickia dabaoshanensis</name>
    <dbReference type="NCBI Taxonomy" id="564714"/>
    <lineage>
        <taxon>Bacteria</taxon>
        <taxon>Pseudomonadati</taxon>
        <taxon>Pseudomonadota</taxon>
        <taxon>Betaproteobacteria</taxon>
        <taxon>Burkholderiales</taxon>
        <taxon>Burkholderiaceae</taxon>
        <taxon>Trinickia</taxon>
    </lineage>
</organism>
<keyword evidence="4 7" id="KW-0862">Zinc</keyword>
<dbReference type="Gene3D" id="3.40.50.720">
    <property type="entry name" value="NAD(P)-binding Rossmann-like Domain"/>
    <property type="match status" value="1"/>
</dbReference>
<proteinExistence type="inferred from homology"/>
<evidence type="ECO:0000256" key="1">
    <source>
        <dbReference type="ARBA" id="ARBA00001947"/>
    </source>
</evidence>
<dbReference type="GO" id="GO:0005737">
    <property type="term" value="C:cytoplasm"/>
    <property type="evidence" value="ECO:0007669"/>
    <property type="project" value="TreeGrafter"/>
</dbReference>
<dbReference type="InterPro" id="IPR013149">
    <property type="entry name" value="ADH-like_C"/>
</dbReference>
<evidence type="ECO:0000259" key="8">
    <source>
        <dbReference type="SMART" id="SM00829"/>
    </source>
</evidence>
<dbReference type="Proteomes" id="UP000235616">
    <property type="component" value="Unassembled WGS sequence"/>
</dbReference>
<dbReference type="InterPro" id="IPR002328">
    <property type="entry name" value="ADH_Zn_CS"/>
</dbReference>
<feature type="domain" description="Enoyl reductase (ER)" evidence="8">
    <location>
        <begin position="13"/>
        <end position="335"/>
    </location>
</feature>
<evidence type="ECO:0000256" key="6">
    <source>
        <dbReference type="ARBA" id="ARBA00023027"/>
    </source>
</evidence>
<dbReference type="RefSeq" id="WP_102646517.1">
    <property type="nucleotide sequence ID" value="NZ_PNYA01000014.1"/>
</dbReference>
<dbReference type="CDD" id="cd08296">
    <property type="entry name" value="CAD_like"/>
    <property type="match status" value="1"/>
</dbReference>
<dbReference type="InterPro" id="IPR013154">
    <property type="entry name" value="ADH-like_N"/>
</dbReference>
<name>A0A2N7VN19_9BURK</name>
<gene>
    <name evidence="9" type="ORF">C0Z18_16650</name>
</gene>
<dbReference type="InterPro" id="IPR036291">
    <property type="entry name" value="NAD(P)-bd_dom_sf"/>
</dbReference>
<evidence type="ECO:0000313" key="10">
    <source>
        <dbReference type="Proteomes" id="UP000235616"/>
    </source>
</evidence>